<feature type="transmembrane region" description="Helical" evidence="8">
    <location>
        <begin position="409"/>
        <end position="436"/>
    </location>
</feature>
<gene>
    <name evidence="10" type="ORF">SAMN05421803_103260</name>
</gene>
<feature type="transmembrane region" description="Helical" evidence="8">
    <location>
        <begin position="284"/>
        <end position="303"/>
    </location>
</feature>
<feature type="transmembrane region" description="Helical" evidence="8">
    <location>
        <begin position="214"/>
        <end position="234"/>
    </location>
</feature>
<dbReference type="InterPro" id="IPR036259">
    <property type="entry name" value="MFS_trans_sf"/>
</dbReference>
<dbReference type="STRING" id="758803.SAMN05421803_103260"/>
<protein>
    <submittedName>
        <fullName evidence="10">Major Facilitator Superfamily protein</fullName>
    </submittedName>
</protein>
<dbReference type="PANTHER" id="PTHR42718">
    <property type="entry name" value="MAJOR FACILITATOR SUPERFAMILY MULTIDRUG TRANSPORTER MFSC"/>
    <property type="match status" value="1"/>
</dbReference>
<evidence type="ECO:0000256" key="7">
    <source>
        <dbReference type="SAM" id="MobiDB-lite"/>
    </source>
</evidence>
<keyword evidence="5 8" id="KW-1133">Transmembrane helix</keyword>
<reference evidence="10 11" key="1">
    <citation type="submission" date="2016-11" db="EMBL/GenBank/DDBJ databases">
        <authorList>
            <person name="Jaros S."/>
            <person name="Januszkiewicz K."/>
            <person name="Wedrychowicz H."/>
        </authorList>
    </citation>
    <scope>NUCLEOTIDE SEQUENCE [LARGE SCALE GENOMIC DNA]</scope>
    <source>
        <strain evidence="10 11">CGMCC 4.5723</strain>
    </source>
</reference>
<feature type="transmembrane region" description="Helical" evidence="8">
    <location>
        <begin position="315"/>
        <end position="337"/>
    </location>
</feature>
<feature type="transmembrane region" description="Helical" evidence="8">
    <location>
        <begin position="246"/>
        <end position="263"/>
    </location>
</feature>
<proteinExistence type="predicted"/>
<keyword evidence="11" id="KW-1185">Reference proteome</keyword>
<evidence type="ECO:0000256" key="5">
    <source>
        <dbReference type="ARBA" id="ARBA00022989"/>
    </source>
</evidence>
<dbReference type="InterPro" id="IPR011701">
    <property type="entry name" value="MFS"/>
</dbReference>
<dbReference type="Proteomes" id="UP000184452">
    <property type="component" value="Unassembled WGS sequence"/>
</dbReference>
<dbReference type="EMBL" id="FQZK01000003">
    <property type="protein sequence ID" value="SHJ04562.1"/>
    <property type="molecule type" value="Genomic_DNA"/>
</dbReference>
<feature type="transmembrane region" description="Helical" evidence="8">
    <location>
        <begin position="153"/>
        <end position="177"/>
    </location>
</feature>
<evidence type="ECO:0000256" key="8">
    <source>
        <dbReference type="SAM" id="Phobius"/>
    </source>
</evidence>
<keyword evidence="3" id="KW-1003">Cell membrane</keyword>
<dbReference type="Gene3D" id="1.20.1250.20">
    <property type="entry name" value="MFS general substrate transporter like domains"/>
    <property type="match status" value="1"/>
</dbReference>
<evidence type="ECO:0000313" key="11">
    <source>
        <dbReference type="Proteomes" id="UP000184452"/>
    </source>
</evidence>
<evidence type="ECO:0000256" key="4">
    <source>
        <dbReference type="ARBA" id="ARBA00022692"/>
    </source>
</evidence>
<dbReference type="SUPFAM" id="SSF103473">
    <property type="entry name" value="MFS general substrate transporter"/>
    <property type="match status" value="1"/>
</dbReference>
<feature type="domain" description="Major facilitator superfamily (MFS) profile" evidence="9">
    <location>
        <begin position="27"/>
        <end position="464"/>
    </location>
</feature>
<dbReference type="PROSITE" id="PS50850">
    <property type="entry name" value="MFS"/>
    <property type="match status" value="1"/>
</dbReference>
<feature type="transmembrane region" description="Helical" evidence="8">
    <location>
        <begin position="442"/>
        <end position="460"/>
    </location>
</feature>
<name>A0A1M6G3Z8_9ACTN</name>
<feature type="transmembrane region" description="Helical" evidence="8">
    <location>
        <begin position="183"/>
        <end position="202"/>
    </location>
</feature>
<dbReference type="AlphaFoldDB" id="A0A1M6G3Z8"/>
<evidence type="ECO:0000256" key="1">
    <source>
        <dbReference type="ARBA" id="ARBA00004651"/>
    </source>
</evidence>
<comment type="subcellular location">
    <subcellularLocation>
        <location evidence="1">Cell membrane</location>
        <topology evidence="1">Multi-pass membrane protein</topology>
    </subcellularLocation>
</comment>
<keyword evidence="2" id="KW-0813">Transport</keyword>
<dbReference type="InterPro" id="IPR020846">
    <property type="entry name" value="MFS_dom"/>
</dbReference>
<accession>A0A1M6G3Z8</accession>
<dbReference type="GO" id="GO:0022857">
    <property type="term" value="F:transmembrane transporter activity"/>
    <property type="evidence" value="ECO:0007669"/>
    <property type="project" value="InterPro"/>
</dbReference>
<dbReference type="RefSeq" id="WP_084737024.1">
    <property type="nucleotide sequence ID" value="NZ_FQZK01000003.1"/>
</dbReference>
<evidence type="ECO:0000256" key="2">
    <source>
        <dbReference type="ARBA" id="ARBA00022448"/>
    </source>
</evidence>
<dbReference type="PANTHER" id="PTHR42718:SF46">
    <property type="entry name" value="BLR6921 PROTEIN"/>
    <property type="match status" value="1"/>
</dbReference>
<dbReference type="OrthoDB" id="7375466at2"/>
<keyword evidence="4 8" id="KW-0812">Transmembrane</keyword>
<organism evidence="10 11">
    <name type="scientific">Nocardiopsis flavescens</name>
    <dbReference type="NCBI Taxonomy" id="758803"/>
    <lineage>
        <taxon>Bacteria</taxon>
        <taxon>Bacillati</taxon>
        <taxon>Actinomycetota</taxon>
        <taxon>Actinomycetes</taxon>
        <taxon>Streptosporangiales</taxon>
        <taxon>Nocardiopsidaceae</taxon>
        <taxon>Nocardiopsis</taxon>
    </lineage>
</organism>
<evidence type="ECO:0000256" key="6">
    <source>
        <dbReference type="ARBA" id="ARBA00023136"/>
    </source>
</evidence>
<feature type="transmembrane region" description="Helical" evidence="8">
    <location>
        <begin position="22"/>
        <end position="49"/>
    </location>
</feature>
<evidence type="ECO:0000256" key="3">
    <source>
        <dbReference type="ARBA" id="ARBA00022475"/>
    </source>
</evidence>
<feature type="region of interest" description="Disordered" evidence="7">
    <location>
        <begin position="467"/>
        <end position="487"/>
    </location>
</feature>
<evidence type="ECO:0000313" key="10">
    <source>
        <dbReference type="EMBL" id="SHJ04562.1"/>
    </source>
</evidence>
<sequence length="487" mass="47888">MTSADPRPGAASPRDGGARPRAAGAAALALLATAHFTLSLDFNVVYIALPEIGRDLGLDGAALPWVVNAFALGYGGLLLLGGRAVDRLGARRVLVLGALLLGLASAAGALAAHAGVLIAARAVQGLGAAALFPATLALIGTAFPAGPERNRAMAVWGSAGAFGALAGGAVGGILTSAFGWPSVFWVLVVPALAVALLAPRLLPADRHRPDPGGFDLPGTSLVTTGALLLVFGVFRVPESGWASPDGGGALLLGLLALAALVPVERRSASPLLPASLLRDRHLPVSMGLVLVLMGVVGTLHYVYTTHVQVTLGLDPFLAGLGFLPQGVAAMLGSALLLPRLLDRWGVRAVLFAGTAGVGLTSAAFALALAAGSYWAVLPAVVLLGLTAGTVYPAVFTAAGSGVGEREQGVASAAASTAQQIGGALGLAVLAAVAGAWGGLGTASLAGGAAAVAAAFLALLLPRPAAGRSAAARPPHTRGVPSGGPGHG</sequence>
<feature type="transmembrane region" description="Helical" evidence="8">
    <location>
        <begin position="61"/>
        <end position="81"/>
    </location>
</feature>
<dbReference type="GO" id="GO:0005886">
    <property type="term" value="C:plasma membrane"/>
    <property type="evidence" value="ECO:0007669"/>
    <property type="project" value="UniProtKB-SubCell"/>
</dbReference>
<evidence type="ECO:0000259" key="9">
    <source>
        <dbReference type="PROSITE" id="PS50850"/>
    </source>
</evidence>
<keyword evidence="6 8" id="KW-0472">Membrane</keyword>
<dbReference type="Gene3D" id="1.20.1720.10">
    <property type="entry name" value="Multidrug resistance protein D"/>
    <property type="match status" value="1"/>
</dbReference>
<dbReference type="Pfam" id="PF07690">
    <property type="entry name" value="MFS_1"/>
    <property type="match status" value="1"/>
</dbReference>
<feature type="transmembrane region" description="Helical" evidence="8">
    <location>
        <begin position="126"/>
        <end position="146"/>
    </location>
</feature>
<feature type="transmembrane region" description="Helical" evidence="8">
    <location>
        <begin position="376"/>
        <end position="397"/>
    </location>
</feature>
<feature type="transmembrane region" description="Helical" evidence="8">
    <location>
        <begin position="93"/>
        <end position="120"/>
    </location>
</feature>
<feature type="transmembrane region" description="Helical" evidence="8">
    <location>
        <begin position="349"/>
        <end position="370"/>
    </location>
</feature>